<dbReference type="EMBL" id="CM004391">
    <property type="protein sequence ID" value="OAY50960.1"/>
    <property type="molecule type" value="Genomic_DNA"/>
</dbReference>
<name>A0A2C9VYL5_MANES</name>
<gene>
    <name evidence="1" type="ORF">MANES_05G176000</name>
</gene>
<sequence>MGLNEGYEHVKDQILLMDPFSNVNKAYSMALRVEKQREIQNVMVESSETTAVMLAKSQNFKRDNGTSNLKFGFKKKDFKKEERFCTYYSTGHVRESCFKLVGYSDGYNKFKQKKGRHPS</sequence>
<organism evidence="1">
    <name type="scientific">Manihot esculenta</name>
    <name type="common">Cassava</name>
    <name type="synonym">Jatropha manihot</name>
    <dbReference type="NCBI Taxonomy" id="3983"/>
    <lineage>
        <taxon>Eukaryota</taxon>
        <taxon>Viridiplantae</taxon>
        <taxon>Streptophyta</taxon>
        <taxon>Embryophyta</taxon>
        <taxon>Tracheophyta</taxon>
        <taxon>Spermatophyta</taxon>
        <taxon>Magnoliopsida</taxon>
        <taxon>eudicotyledons</taxon>
        <taxon>Gunneridae</taxon>
        <taxon>Pentapetalae</taxon>
        <taxon>rosids</taxon>
        <taxon>fabids</taxon>
        <taxon>Malpighiales</taxon>
        <taxon>Euphorbiaceae</taxon>
        <taxon>Crotonoideae</taxon>
        <taxon>Manihoteae</taxon>
        <taxon>Manihot</taxon>
    </lineage>
</organism>
<proteinExistence type="predicted"/>
<dbReference type="AlphaFoldDB" id="A0A2C9VYL5"/>
<protein>
    <submittedName>
        <fullName evidence="1">Uncharacterized protein</fullName>
    </submittedName>
</protein>
<dbReference type="PANTHER" id="PTHR34222">
    <property type="entry name" value="GAG_PRE-INTEGRS DOMAIN-CONTAINING PROTEIN"/>
    <property type="match status" value="1"/>
</dbReference>
<evidence type="ECO:0000313" key="1">
    <source>
        <dbReference type="EMBL" id="OAY50960.1"/>
    </source>
</evidence>
<reference evidence="1" key="1">
    <citation type="submission" date="2016-02" db="EMBL/GenBank/DDBJ databases">
        <title>WGS assembly of Manihot esculenta.</title>
        <authorList>
            <person name="Bredeson J.V."/>
            <person name="Prochnik S.E."/>
            <person name="Lyons J.B."/>
            <person name="Schmutz J."/>
            <person name="Grimwood J."/>
            <person name="Vrebalov J."/>
            <person name="Bart R.S."/>
            <person name="Amuge T."/>
            <person name="Ferguson M.E."/>
            <person name="Green R."/>
            <person name="Putnam N."/>
            <person name="Stites J."/>
            <person name="Rounsley S."/>
            <person name="Rokhsar D.S."/>
        </authorList>
    </citation>
    <scope>NUCLEOTIDE SEQUENCE [LARGE SCALE GENOMIC DNA]</scope>
    <source>
        <tissue evidence="1">Leaf</tissue>
    </source>
</reference>
<dbReference type="PANTHER" id="PTHR34222:SF99">
    <property type="entry name" value="PROTEIN, PUTATIVE-RELATED"/>
    <property type="match status" value="1"/>
</dbReference>
<accession>A0A2C9VYL5</accession>